<proteinExistence type="predicted"/>
<dbReference type="EMBL" id="KN832046">
    <property type="protein sequence ID" value="KIN96449.1"/>
    <property type="molecule type" value="Genomic_DNA"/>
</dbReference>
<dbReference type="HOGENOM" id="CLU_040953_0_0_1"/>
<feature type="transmembrane region" description="Helical" evidence="2">
    <location>
        <begin position="347"/>
        <end position="368"/>
    </location>
</feature>
<keyword evidence="2" id="KW-0812">Transmembrane</keyword>
<feature type="transmembrane region" description="Helical" evidence="2">
    <location>
        <begin position="300"/>
        <end position="327"/>
    </location>
</feature>
<feature type="compositionally biased region" description="Basic and acidic residues" evidence="1">
    <location>
        <begin position="474"/>
        <end position="492"/>
    </location>
</feature>
<dbReference type="OrthoDB" id="3062801at2759"/>
<accession>A0A0C3N5V2</accession>
<dbReference type="AlphaFoldDB" id="A0A0C3N5V2"/>
<feature type="region of interest" description="Disordered" evidence="1">
    <location>
        <begin position="412"/>
        <end position="511"/>
    </location>
</feature>
<evidence type="ECO:0000313" key="4">
    <source>
        <dbReference type="Proteomes" id="UP000054217"/>
    </source>
</evidence>
<protein>
    <submittedName>
        <fullName evidence="3">Uncharacterized protein</fullName>
    </submittedName>
</protein>
<feature type="compositionally biased region" description="Basic and acidic residues" evidence="1">
    <location>
        <begin position="502"/>
        <end position="511"/>
    </location>
</feature>
<feature type="compositionally biased region" description="Low complexity" evidence="1">
    <location>
        <begin position="452"/>
        <end position="462"/>
    </location>
</feature>
<evidence type="ECO:0000256" key="1">
    <source>
        <dbReference type="SAM" id="MobiDB-lite"/>
    </source>
</evidence>
<keyword evidence="2" id="KW-1133">Transmembrane helix</keyword>
<reference evidence="4" key="2">
    <citation type="submission" date="2015-01" db="EMBL/GenBank/DDBJ databases">
        <title>Evolutionary Origins and Diversification of the Mycorrhizal Mutualists.</title>
        <authorList>
            <consortium name="DOE Joint Genome Institute"/>
            <consortium name="Mycorrhizal Genomics Consortium"/>
            <person name="Kohler A."/>
            <person name="Kuo A."/>
            <person name="Nagy L.G."/>
            <person name="Floudas D."/>
            <person name="Copeland A."/>
            <person name="Barry K.W."/>
            <person name="Cichocki N."/>
            <person name="Veneault-Fourrey C."/>
            <person name="LaButti K."/>
            <person name="Lindquist E.A."/>
            <person name="Lipzen A."/>
            <person name="Lundell T."/>
            <person name="Morin E."/>
            <person name="Murat C."/>
            <person name="Riley R."/>
            <person name="Ohm R."/>
            <person name="Sun H."/>
            <person name="Tunlid A."/>
            <person name="Henrissat B."/>
            <person name="Grigoriev I.V."/>
            <person name="Hibbett D.S."/>
            <person name="Martin F."/>
        </authorList>
    </citation>
    <scope>NUCLEOTIDE SEQUENCE [LARGE SCALE GENOMIC DNA]</scope>
    <source>
        <strain evidence="4">Marx 270</strain>
    </source>
</reference>
<feature type="transmembrane region" description="Helical" evidence="2">
    <location>
        <begin position="248"/>
        <end position="271"/>
    </location>
</feature>
<reference evidence="3 4" key="1">
    <citation type="submission" date="2014-04" db="EMBL/GenBank/DDBJ databases">
        <authorList>
            <consortium name="DOE Joint Genome Institute"/>
            <person name="Kuo A."/>
            <person name="Kohler A."/>
            <person name="Costa M.D."/>
            <person name="Nagy L.G."/>
            <person name="Floudas D."/>
            <person name="Copeland A."/>
            <person name="Barry K.W."/>
            <person name="Cichocki N."/>
            <person name="Veneault-Fourrey C."/>
            <person name="LaButti K."/>
            <person name="Lindquist E.A."/>
            <person name="Lipzen A."/>
            <person name="Lundell T."/>
            <person name="Morin E."/>
            <person name="Murat C."/>
            <person name="Sun H."/>
            <person name="Tunlid A."/>
            <person name="Henrissat B."/>
            <person name="Grigoriev I.V."/>
            <person name="Hibbett D.S."/>
            <person name="Martin F."/>
            <person name="Nordberg H.P."/>
            <person name="Cantor M.N."/>
            <person name="Hua S.X."/>
        </authorList>
    </citation>
    <scope>NUCLEOTIDE SEQUENCE [LARGE SCALE GENOMIC DNA]</scope>
    <source>
        <strain evidence="3 4">Marx 270</strain>
    </source>
</reference>
<name>A0A0C3N5V2_PISTI</name>
<keyword evidence="4" id="KW-1185">Reference proteome</keyword>
<feature type="compositionally biased region" description="Polar residues" evidence="1">
    <location>
        <begin position="1"/>
        <end position="15"/>
    </location>
</feature>
<organism evidence="3 4">
    <name type="scientific">Pisolithus tinctorius Marx 270</name>
    <dbReference type="NCBI Taxonomy" id="870435"/>
    <lineage>
        <taxon>Eukaryota</taxon>
        <taxon>Fungi</taxon>
        <taxon>Dikarya</taxon>
        <taxon>Basidiomycota</taxon>
        <taxon>Agaricomycotina</taxon>
        <taxon>Agaricomycetes</taxon>
        <taxon>Agaricomycetidae</taxon>
        <taxon>Boletales</taxon>
        <taxon>Sclerodermatineae</taxon>
        <taxon>Pisolithaceae</taxon>
        <taxon>Pisolithus</taxon>
    </lineage>
</organism>
<sequence length="511" mass="56560">MASGSSTTCPPSLSPGSDLPFRLPNSPARHTSSPLLLRQDVTPSSSSGLRIHIPTISTTSQCKQPDLQRSPISPTLKMSRWGRHRQEPPFIPVDPFNQGPDIEQKPIRKYGARECLTNTLRQAYLLLMLGLPSLYFSRIARVFEEAEVSQPDIDRLIRACQANQDRRVRMSPIPQTANVYRHDHGLPFSDDWTTGNEGQQLIRFKNSWESFIDSLLREWKTLNLVSALLLSATLSMFTNQAIACNPAIRSMALLSLTFALMSLSYGCIYIVRFATMKSMYKATRWAQEVQGTSTNMLWNVWIMLALPGVWLAWSMILFIASILVFVWRSGSTTDPSTPSPLPPTEAYATKTVVSFFFFVGGIYFSAIVNTLHGYGRVKAGGAVAEAAARETRDPIREERGRGDVDREMEMGATGIKMKGHERPLEKDQEHIPREDDGHKSELSSAVDDSHHGSSSLDVLQGLSLGGLGGMSPHMSDEQELEHARDVAHDVVYEGRSPGSVEGKSRDGVVGA</sequence>
<evidence type="ECO:0000256" key="2">
    <source>
        <dbReference type="SAM" id="Phobius"/>
    </source>
</evidence>
<gene>
    <name evidence="3" type="ORF">M404DRAFT_1006775</name>
</gene>
<dbReference type="Proteomes" id="UP000054217">
    <property type="component" value="Unassembled WGS sequence"/>
</dbReference>
<feature type="compositionally biased region" description="Basic and acidic residues" evidence="1">
    <location>
        <begin position="418"/>
        <end position="451"/>
    </location>
</feature>
<keyword evidence="2" id="KW-0472">Membrane</keyword>
<feature type="region of interest" description="Disordered" evidence="1">
    <location>
        <begin position="1"/>
        <end position="50"/>
    </location>
</feature>
<dbReference type="InParanoid" id="A0A0C3N5V2"/>
<evidence type="ECO:0000313" key="3">
    <source>
        <dbReference type="EMBL" id="KIN96449.1"/>
    </source>
</evidence>